<dbReference type="GO" id="GO:0050660">
    <property type="term" value="F:flavin adenine dinucleotide binding"/>
    <property type="evidence" value="ECO:0007669"/>
    <property type="project" value="TreeGrafter"/>
</dbReference>
<dbReference type="InterPro" id="IPR036188">
    <property type="entry name" value="FAD/NAD-bd_sf"/>
</dbReference>
<feature type="domain" description="FAD/NAD(P)-binding" evidence="1">
    <location>
        <begin position="104"/>
        <end position="390"/>
    </location>
</feature>
<dbReference type="GO" id="GO:0004174">
    <property type="term" value="F:electron-transferring-flavoprotein dehydrogenase activity"/>
    <property type="evidence" value="ECO:0007669"/>
    <property type="project" value="TreeGrafter"/>
</dbReference>
<dbReference type="Proteomes" id="UP000801864">
    <property type="component" value="Unassembled WGS sequence"/>
</dbReference>
<dbReference type="EMBL" id="QLNT01000014">
    <property type="protein sequence ID" value="KAF3068030.1"/>
    <property type="molecule type" value="Genomic_DNA"/>
</dbReference>
<sequence>MALTRTLNNCMCFEELRVGLGQGRPEIATRDFRHFHPFLSPRGYTTEVSTIEFKMLEKARLYTKVVGYTIYIIWVELRLALGAAIVRRQASWFGSLGAEERTRNIVIVGASFAGYRVAQIVAKALPPKSPYRVVVIEPNSHFQFTWVLPRFCVVQGHEHKAFIPYGGNLKGAIEGSYRWVKDKVVDIDRTAVKLQDSGEVIPYEFLVIATGAGVKDGLPSRVNATDKLEGMKLLQGMQKGVESANTVVVVGGGAAGVEVATDAKALYPEKHIILVHSRPAVMHRFGKGLQKAAREGLERLGVELILEDRVVDEDASSKVVTLKSGRKISYDFYMNCAGQRPLSDVIANLSPNSISSTGHIKVKPTLQIDDDSLLNVYTCGDVADTKTPNPNSRSGTRQATVVAENIILAVAGKKPRHIYKNQWVDGIIKLTLGLDRSVTHLGDGISELLFPSKETDEALMSAMCWSRMGEKPFEDKYMDDHAAEVVADSSKV</sequence>
<gene>
    <name evidence="2" type="ORF">CFAM422_007940</name>
</gene>
<evidence type="ECO:0000313" key="2">
    <source>
        <dbReference type="EMBL" id="KAF3068030.1"/>
    </source>
</evidence>
<dbReference type="AlphaFoldDB" id="A0A9P4XCJ2"/>
<dbReference type="GO" id="GO:0005737">
    <property type="term" value="C:cytoplasm"/>
    <property type="evidence" value="ECO:0007669"/>
    <property type="project" value="TreeGrafter"/>
</dbReference>
<keyword evidence="3" id="KW-1185">Reference proteome</keyword>
<dbReference type="PANTHER" id="PTHR43735:SF5">
    <property type="entry name" value="FAD_NAD(P)-BINDING DOMAIN-CONTAINING PROTEIN"/>
    <property type="match status" value="1"/>
</dbReference>
<dbReference type="Pfam" id="PF07992">
    <property type="entry name" value="Pyr_redox_2"/>
    <property type="match status" value="1"/>
</dbReference>
<dbReference type="SUPFAM" id="SSF51905">
    <property type="entry name" value="FAD/NAD(P)-binding domain"/>
    <property type="match status" value="1"/>
</dbReference>
<evidence type="ECO:0000313" key="3">
    <source>
        <dbReference type="Proteomes" id="UP000801864"/>
    </source>
</evidence>
<organism evidence="2 3">
    <name type="scientific">Trichoderma lentiforme</name>
    <dbReference type="NCBI Taxonomy" id="1567552"/>
    <lineage>
        <taxon>Eukaryota</taxon>
        <taxon>Fungi</taxon>
        <taxon>Dikarya</taxon>
        <taxon>Ascomycota</taxon>
        <taxon>Pezizomycotina</taxon>
        <taxon>Sordariomycetes</taxon>
        <taxon>Hypocreomycetidae</taxon>
        <taxon>Hypocreales</taxon>
        <taxon>Hypocreaceae</taxon>
        <taxon>Trichoderma</taxon>
    </lineage>
</organism>
<comment type="caution">
    <text evidence="2">The sequence shown here is derived from an EMBL/GenBank/DDBJ whole genome shotgun (WGS) entry which is preliminary data.</text>
</comment>
<name>A0A9P4XCJ2_9HYPO</name>
<proteinExistence type="predicted"/>
<protein>
    <submittedName>
        <fullName evidence="2">Apoptosis-inducing factor 2</fullName>
    </submittedName>
</protein>
<evidence type="ECO:0000259" key="1">
    <source>
        <dbReference type="Pfam" id="PF07992"/>
    </source>
</evidence>
<dbReference type="PRINTS" id="PR00368">
    <property type="entry name" value="FADPNR"/>
</dbReference>
<dbReference type="Gene3D" id="3.50.50.100">
    <property type="match status" value="1"/>
</dbReference>
<accession>A0A9P4XCJ2</accession>
<dbReference type="PRINTS" id="PR00411">
    <property type="entry name" value="PNDRDTASEI"/>
</dbReference>
<reference evidence="2 3" key="1">
    <citation type="submission" date="2018-06" db="EMBL/GenBank/DDBJ databases">
        <title>Genome analysis of cellulolytic fungus Trichoderma lentiforme CFAM-422.</title>
        <authorList>
            <person name="Steindorff A.S."/>
            <person name="Formighieri E.F."/>
            <person name="Midorikawa G.E.O."/>
            <person name="Tamietti M.S."/>
            <person name="Ramos E.Z."/>
            <person name="Silva A.S."/>
            <person name="Bon E.P.S."/>
            <person name="Mendes T.D."/>
            <person name="Damaso M.C.T."/>
            <person name="Favaro L.C.L."/>
        </authorList>
    </citation>
    <scope>NUCLEOTIDE SEQUENCE [LARGE SCALE GENOMIC DNA]</scope>
    <source>
        <strain evidence="2 3">CFAM-422</strain>
    </source>
</reference>
<dbReference type="PANTHER" id="PTHR43735">
    <property type="entry name" value="APOPTOSIS-INDUCING FACTOR 1"/>
    <property type="match status" value="1"/>
</dbReference>
<dbReference type="InterPro" id="IPR023753">
    <property type="entry name" value="FAD/NAD-binding_dom"/>
</dbReference>